<proteinExistence type="predicted"/>
<comment type="caution">
    <text evidence="1">The sequence shown here is derived from an EMBL/GenBank/DDBJ whole genome shotgun (WGS) entry which is preliminary data.</text>
</comment>
<sequence>MSQEERKKRFSGLYSYNILSGLEMEVNVKRILETSLWRIDSGFRVYGPFVGPYDLEIRLNDKVAYVEVKSSLFPDSLTNHVKRAFKRDHPEPFFVIGVLKLQGRIYLYPDMNTRMKFDDKNLRKLITKIFFV</sequence>
<gene>
    <name evidence="1" type="ORF">D6D85_13810</name>
</gene>
<name>A0A3R9QUI2_9CREN</name>
<dbReference type="Proteomes" id="UP000277582">
    <property type="component" value="Unassembled WGS sequence"/>
</dbReference>
<evidence type="ECO:0000313" key="1">
    <source>
        <dbReference type="EMBL" id="RSN72442.1"/>
    </source>
</evidence>
<dbReference type="RefSeq" id="WP_125672532.1">
    <property type="nucleotide sequence ID" value="NZ_RCOS01000153.1"/>
</dbReference>
<organism evidence="1 2">
    <name type="scientific">Candidatus Methanodesulfokora washburnensis</name>
    <dbReference type="NCBI Taxonomy" id="2478471"/>
    <lineage>
        <taxon>Archaea</taxon>
        <taxon>Thermoproteota</taxon>
        <taxon>Candidatus Korarchaeia</taxon>
        <taxon>Candidatus Korarchaeia incertae sedis</taxon>
        <taxon>Candidatus Methanodesulfokora</taxon>
    </lineage>
</organism>
<protein>
    <recommendedName>
        <fullName evidence="3">DUF3883 domain-containing protein</fullName>
    </recommendedName>
</protein>
<accession>A0A3R9QUI2</accession>
<dbReference type="AlphaFoldDB" id="A0A3R9QUI2"/>
<reference evidence="1 2" key="1">
    <citation type="submission" date="2018-10" db="EMBL/GenBank/DDBJ databases">
        <title>Co-occurring genomic capacity for anaerobic methane metabolism and dissimilatory sulfite reduction discovered in the Korarchaeota.</title>
        <authorList>
            <person name="Mckay L.J."/>
            <person name="Dlakic M."/>
            <person name="Fields M.W."/>
            <person name="Delmont T.O."/>
            <person name="Eren A.M."/>
            <person name="Jay Z.J."/>
            <person name="Klingelsmith K.B."/>
            <person name="Rusch D.B."/>
            <person name="Inskeep W.P."/>
        </authorList>
    </citation>
    <scope>NUCLEOTIDE SEQUENCE [LARGE SCALE GENOMIC DNA]</scope>
    <source>
        <strain evidence="1 2">MDKW</strain>
    </source>
</reference>
<evidence type="ECO:0000313" key="2">
    <source>
        <dbReference type="Proteomes" id="UP000277582"/>
    </source>
</evidence>
<evidence type="ECO:0008006" key="3">
    <source>
        <dbReference type="Google" id="ProtNLM"/>
    </source>
</evidence>
<dbReference type="EMBL" id="RCOS01000153">
    <property type="protein sequence ID" value="RSN72442.1"/>
    <property type="molecule type" value="Genomic_DNA"/>
</dbReference>
<keyword evidence="2" id="KW-1185">Reference proteome</keyword>